<organism evidence="1 2">
    <name type="scientific">Rheinheimera tangshanensis</name>
    <dbReference type="NCBI Taxonomy" id="400153"/>
    <lineage>
        <taxon>Bacteria</taxon>
        <taxon>Pseudomonadati</taxon>
        <taxon>Pseudomonadota</taxon>
        <taxon>Gammaproteobacteria</taxon>
        <taxon>Chromatiales</taxon>
        <taxon>Chromatiaceae</taxon>
        <taxon>Rheinheimera</taxon>
    </lineage>
</organism>
<accession>A0A5C8M4L8</accession>
<proteinExistence type="predicted"/>
<dbReference type="OrthoDB" id="6249736at2"/>
<comment type="caution">
    <text evidence="1">The sequence shown here is derived from an EMBL/GenBank/DDBJ whole genome shotgun (WGS) entry which is preliminary data.</text>
</comment>
<dbReference type="RefSeq" id="WP_147903140.1">
    <property type="nucleotide sequence ID" value="NZ_BAAAGC010000002.1"/>
</dbReference>
<keyword evidence="2" id="KW-1185">Reference proteome</keyword>
<protein>
    <submittedName>
        <fullName evidence="1">Uncharacterized protein</fullName>
    </submittedName>
</protein>
<dbReference type="AlphaFoldDB" id="A0A5C8M4L8"/>
<evidence type="ECO:0000313" key="2">
    <source>
        <dbReference type="Proteomes" id="UP000321814"/>
    </source>
</evidence>
<dbReference type="Proteomes" id="UP000321814">
    <property type="component" value="Unassembled WGS sequence"/>
</dbReference>
<dbReference type="EMBL" id="VRLR01000001">
    <property type="protein sequence ID" value="TXK83303.1"/>
    <property type="molecule type" value="Genomic_DNA"/>
</dbReference>
<sequence length="360" mass="40798">MYNLSAISHAVLQQLKQHHIVTPTRSQILELMAAYLGYKTYASFKADKVISKEKLNSALADQVAAFTRFDARLADLNIPISLANQLKQSVIQHFDINELAPKISLIRIAQHLGIAASQAKLRPSEVKASYEQIQTSHDSEISLLRYVWCCREQDQHSEDEHYSDGSSYWYEQRQAGVKLSATAEEWANTYERQLAADERQRALSNTETESSTELASPCFAEVIHGECTPNLCWQLDASYLLELFEDNMFAGITDEFLDDWERLAVLQNPTHQNLVRLAESLIDEVELWAWYLFGLSQQIDITTDNYSLINSDTGDAWDEYGPATPAGYDGIALPVISKSQRRKSQLLAERMQILISSVKK</sequence>
<reference evidence="1 2" key="1">
    <citation type="submission" date="2019-08" db="EMBL/GenBank/DDBJ databases">
        <title>Draft genome analysis of Rheinheimera tangshanensis isolated from the roots of fresh rice plants (Oryza sativa).</title>
        <authorList>
            <person name="Yu Q."/>
            <person name="Qi Y."/>
            <person name="Zhang H."/>
            <person name="Pu J."/>
        </authorList>
    </citation>
    <scope>NUCLEOTIDE SEQUENCE [LARGE SCALE GENOMIC DNA]</scope>
    <source>
        <strain evidence="1 2">JA3-B52</strain>
    </source>
</reference>
<evidence type="ECO:0000313" key="1">
    <source>
        <dbReference type="EMBL" id="TXK83303.1"/>
    </source>
</evidence>
<gene>
    <name evidence="1" type="ORF">FU839_03250</name>
</gene>
<name>A0A5C8M4L8_9GAMM</name>